<evidence type="ECO:0000256" key="4">
    <source>
        <dbReference type="ARBA" id="ARBA00022741"/>
    </source>
</evidence>
<dbReference type="OrthoDB" id="7817850at2"/>
<reference evidence="7 8" key="1">
    <citation type="submission" date="2016-10" db="EMBL/GenBank/DDBJ databases">
        <authorList>
            <person name="de Groot N.N."/>
        </authorList>
    </citation>
    <scope>NUCLEOTIDE SEQUENCE [LARGE SCALE GENOMIC DNA]</scope>
    <source>
        <strain evidence="7 8">CGMCC 1.10267</strain>
    </source>
</reference>
<comment type="subcellular location">
    <subcellularLocation>
        <location evidence="1">Cell inner membrane</location>
        <topology evidence="1">Peripheral membrane protein</topology>
    </subcellularLocation>
</comment>
<protein>
    <submittedName>
        <fullName evidence="7">Multiple sugar transport system ATP-binding protein</fullName>
    </submittedName>
</protein>
<dbReference type="SUPFAM" id="SSF50331">
    <property type="entry name" value="MOP-like"/>
    <property type="match status" value="1"/>
</dbReference>
<keyword evidence="4" id="KW-0547">Nucleotide-binding</keyword>
<organism evidence="7 8">
    <name type="scientific">Pelagibacterium luteolum</name>
    <dbReference type="NCBI Taxonomy" id="440168"/>
    <lineage>
        <taxon>Bacteria</taxon>
        <taxon>Pseudomonadati</taxon>
        <taxon>Pseudomonadota</taxon>
        <taxon>Alphaproteobacteria</taxon>
        <taxon>Hyphomicrobiales</taxon>
        <taxon>Devosiaceae</taxon>
        <taxon>Pelagibacterium</taxon>
    </lineage>
</organism>
<dbReference type="NCBIfam" id="NF008653">
    <property type="entry name" value="PRK11650.1"/>
    <property type="match status" value="1"/>
</dbReference>
<evidence type="ECO:0000313" key="7">
    <source>
        <dbReference type="EMBL" id="SDG41705.1"/>
    </source>
</evidence>
<dbReference type="Gene3D" id="3.40.50.300">
    <property type="entry name" value="P-loop containing nucleotide triphosphate hydrolases"/>
    <property type="match status" value="1"/>
</dbReference>
<evidence type="ECO:0000256" key="5">
    <source>
        <dbReference type="ARBA" id="ARBA00022840"/>
    </source>
</evidence>
<proteinExistence type="inferred from homology"/>
<dbReference type="InterPro" id="IPR040582">
    <property type="entry name" value="OB_MalK-like"/>
</dbReference>
<dbReference type="SUPFAM" id="SSF52540">
    <property type="entry name" value="P-loop containing nucleoside triphosphate hydrolases"/>
    <property type="match status" value="1"/>
</dbReference>
<dbReference type="PROSITE" id="PS00211">
    <property type="entry name" value="ABC_TRANSPORTER_1"/>
    <property type="match status" value="1"/>
</dbReference>
<dbReference type="SMART" id="SM00382">
    <property type="entry name" value="AAA"/>
    <property type="match status" value="1"/>
</dbReference>
<keyword evidence="7" id="KW-0762">Sugar transport</keyword>
<accession>A0A1G7U275</accession>
<dbReference type="EMBL" id="FNCS01000002">
    <property type="protein sequence ID" value="SDG41705.1"/>
    <property type="molecule type" value="Genomic_DNA"/>
</dbReference>
<dbReference type="InterPro" id="IPR008995">
    <property type="entry name" value="Mo/tungstate-bd_C_term_dom"/>
</dbReference>
<dbReference type="InterPro" id="IPR027417">
    <property type="entry name" value="P-loop_NTPase"/>
</dbReference>
<dbReference type="Proteomes" id="UP000199495">
    <property type="component" value="Unassembled WGS sequence"/>
</dbReference>
<dbReference type="Pfam" id="PF00005">
    <property type="entry name" value="ABC_tran"/>
    <property type="match status" value="1"/>
</dbReference>
<dbReference type="GO" id="GO:0016887">
    <property type="term" value="F:ATP hydrolysis activity"/>
    <property type="evidence" value="ECO:0007669"/>
    <property type="project" value="InterPro"/>
</dbReference>
<name>A0A1G7U275_9HYPH</name>
<dbReference type="GO" id="GO:0140359">
    <property type="term" value="F:ABC-type transporter activity"/>
    <property type="evidence" value="ECO:0007669"/>
    <property type="project" value="InterPro"/>
</dbReference>
<dbReference type="InterPro" id="IPR047641">
    <property type="entry name" value="ABC_transpr_MalK/UgpC-like"/>
</dbReference>
<dbReference type="AlphaFoldDB" id="A0A1G7U275"/>
<dbReference type="Gene3D" id="2.40.50.100">
    <property type="match status" value="1"/>
</dbReference>
<dbReference type="STRING" id="440168.SAMN04487974_102502"/>
<sequence>MVNPAPRIEAQEPVLAITDLTKNYGTVEVLKSISIDMVPGDFLVLVGPSGCGKSTLLNCIAGLEDTSGGTIEIAGRDVTHVPPRDRDIAMVFQSYALYPTMSVAENIAFGMKIRKVDKDVQSKKIADVAKLLQIEHLLDRKPAHLSGGQRQRVAMGRALVREPALFLFDEPLSNLDAKLRVEMRAEIKGLHTRLNASIVYVTHDQIEAMTLGTRIVVLKDGIIQQFGTPAEIYEAPANLFVADFMGSPPMNLLDAEVEVTGSDTRLSFGSGEQAKSFMAHSAPAALASGGKRRLVAGLRPEAFAIAQPGEADVTLTAEVVENAGSDTFVTFALGGKHLITRLPGRARIGVGDAVPLSLDTTGVCYFDPETTNRIA</sequence>
<dbReference type="PANTHER" id="PTHR43875">
    <property type="entry name" value="MALTODEXTRIN IMPORT ATP-BINDING PROTEIN MSMX"/>
    <property type="match status" value="1"/>
</dbReference>
<dbReference type="GO" id="GO:0005524">
    <property type="term" value="F:ATP binding"/>
    <property type="evidence" value="ECO:0007669"/>
    <property type="project" value="UniProtKB-KW"/>
</dbReference>
<dbReference type="PANTHER" id="PTHR43875:SF14">
    <property type="entry name" value="ABC TRANSPORTER ATP-BINDING PROTEIN"/>
    <property type="match status" value="1"/>
</dbReference>
<feature type="domain" description="ABC transporter" evidence="6">
    <location>
        <begin position="15"/>
        <end position="245"/>
    </location>
</feature>
<gene>
    <name evidence="7" type="ORF">SAMN04487974_102502</name>
</gene>
<evidence type="ECO:0000256" key="3">
    <source>
        <dbReference type="ARBA" id="ARBA00022448"/>
    </source>
</evidence>
<dbReference type="RefSeq" id="WP_090593547.1">
    <property type="nucleotide sequence ID" value="NZ_FNCS01000002.1"/>
</dbReference>
<dbReference type="Pfam" id="PF17912">
    <property type="entry name" value="OB_MalK"/>
    <property type="match status" value="1"/>
</dbReference>
<keyword evidence="5 7" id="KW-0067">ATP-binding</keyword>
<keyword evidence="8" id="KW-1185">Reference proteome</keyword>
<dbReference type="InterPro" id="IPR003593">
    <property type="entry name" value="AAA+_ATPase"/>
</dbReference>
<dbReference type="GO" id="GO:0055052">
    <property type="term" value="C:ATP-binding cassette (ABC) transporter complex, substrate-binding subunit-containing"/>
    <property type="evidence" value="ECO:0007669"/>
    <property type="project" value="TreeGrafter"/>
</dbReference>
<dbReference type="InterPro" id="IPR015855">
    <property type="entry name" value="ABC_transpr_MalK-like"/>
</dbReference>
<dbReference type="InterPro" id="IPR017871">
    <property type="entry name" value="ABC_transporter-like_CS"/>
</dbReference>
<dbReference type="GO" id="GO:0008643">
    <property type="term" value="P:carbohydrate transport"/>
    <property type="evidence" value="ECO:0007669"/>
    <property type="project" value="InterPro"/>
</dbReference>
<dbReference type="CDD" id="cd03301">
    <property type="entry name" value="ABC_MalK_N"/>
    <property type="match status" value="1"/>
</dbReference>
<evidence type="ECO:0000256" key="2">
    <source>
        <dbReference type="ARBA" id="ARBA00005417"/>
    </source>
</evidence>
<dbReference type="FunFam" id="3.40.50.300:FF:000042">
    <property type="entry name" value="Maltose/maltodextrin ABC transporter, ATP-binding protein"/>
    <property type="match status" value="1"/>
</dbReference>
<evidence type="ECO:0000313" key="8">
    <source>
        <dbReference type="Proteomes" id="UP000199495"/>
    </source>
</evidence>
<comment type="similarity">
    <text evidence="2">Belongs to the ABC transporter superfamily.</text>
</comment>
<dbReference type="Gene3D" id="2.40.50.140">
    <property type="entry name" value="Nucleic acid-binding proteins"/>
    <property type="match status" value="1"/>
</dbReference>
<dbReference type="PROSITE" id="PS50893">
    <property type="entry name" value="ABC_TRANSPORTER_2"/>
    <property type="match status" value="1"/>
</dbReference>
<dbReference type="InterPro" id="IPR012340">
    <property type="entry name" value="NA-bd_OB-fold"/>
</dbReference>
<keyword evidence="3" id="KW-0813">Transport</keyword>
<evidence type="ECO:0000259" key="6">
    <source>
        <dbReference type="PROSITE" id="PS50893"/>
    </source>
</evidence>
<evidence type="ECO:0000256" key="1">
    <source>
        <dbReference type="ARBA" id="ARBA00004417"/>
    </source>
</evidence>
<dbReference type="InterPro" id="IPR003439">
    <property type="entry name" value="ABC_transporter-like_ATP-bd"/>
</dbReference>